<dbReference type="SUPFAM" id="SSF69318">
    <property type="entry name" value="Integrin alpha N-terminal domain"/>
    <property type="match status" value="1"/>
</dbReference>
<sequence>MKTIQSVALNFDLYARLEPLCLLKYEQVLINSSCSFISSCAVGVTDVTAHNHIDLIYHCDRTEMVHVLLGNSKCSCFQRDKLWIHVADLNSDNRADLILGYYSNELGKTNVTLVFGNGNGTFQTQTRRSFL</sequence>
<evidence type="ECO:0000313" key="3">
    <source>
        <dbReference type="Proteomes" id="UP000663828"/>
    </source>
</evidence>
<name>A0A815SFJ7_ADIRI</name>
<evidence type="ECO:0000313" key="1">
    <source>
        <dbReference type="EMBL" id="CAF1487453.1"/>
    </source>
</evidence>
<organism evidence="1 4">
    <name type="scientific">Adineta ricciae</name>
    <name type="common">Rotifer</name>
    <dbReference type="NCBI Taxonomy" id="249248"/>
    <lineage>
        <taxon>Eukaryota</taxon>
        <taxon>Metazoa</taxon>
        <taxon>Spiralia</taxon>
        <taxon>Gnathifera</taxon>
        <taxon>Rotifera</taxon>
        <taxon>Eurotatoria</taxon>
        <taxon>Bdelloidea</taxon>
        <taxon>Adinetida</taxon>
        <taxon>Adinetidae</taxon>
        <taxon>Adineta</taxon>
    </lineage>
</organism>
<accession>A0A815SFJ7</accession>
<dbReference type="Proteomes" id="UP000663852">
    <property type="component" value="Unassembled WGS sequence"/>
</dbReference>
<keyword evidence="3" id="KW-1185">Reference proteome</keyword>
<evidence type="ECO:0000313" key="4">
    <source>
        <dbReference type="Proteomes" id="UP000663852"/>
    </source>
</evidence>
<comment type="caution">
    <text evidence="1">The sequence shown here is derived from an EMBL/GenBank/DDBJ whole genome shotgun (WGS) entry which is preliminary data.</text>
</comment>
<gene>
    <name evidence="1" type="ORF">EDS130_LOCUS41807</name>
    <name evidence="2" type="ORF">XAT740_LOCUS49153</name>
</gene>
<evidence type="ECO:0000313" key="2">
    <source>
        <dbReference type="EMBL" id="CAF1612950.1"/>
    </source>
</evidence>
<protein>
    <submittedName>
        <fullName evidence="1">Uncharacterized protein</fullName>
    </submittedName>
</protein>
<dbReference type="InterPro" id="IPR028994">
    <property type="entry name" value="Integrin_alpha_N"/>
</dbReference>
<proteinExistence type="predicted"/>
<dbReference type="EMBL" id="CAJNOR010007209">
    <property type="protein sequence ID" value="CAF1612950.1"/>
    <property type="molecule type" value="Genomic_DNA"/>
</dbReference>
<dbReference type="OrthoDB" id="3153136at2759"/>
<reference evidence="1" key="1">
    <citation type="submission" date="2021-02" db="EMBL/GenBank/DDBJ databases">
        <authorList>
            <person name="Nowell W R."/>
        </authorList>
    </citation>
    <scope>NUCLEOTIDE SEQUENCE</scope>
</reference>
<dbReference type="AlphaFoldDB" id="A0A815SFJ7"/>
<dbReference type="EMBL" id="CAJNOJ010000571">
    <property type="protein sequence ID" value="CAF1487453.1"/>
    <property type="molecule type" value="Genomic_DNA"/>
</dbReference>
<dbReference type="Proteomes" id="UP000663828">
    <property type="component" value="Unassembled WGS sequence"/>
</dbReference>